<sequence>MVSLWSYQENIDELNQQLMYAILELEKSKVEASEETKKNTLYVKQLIQLLNITIQERDEARNQLQKLLEKFMLTSSTEGLNILPQFHVDNPLVKPGKANSSITESNSLSDTYNYHSHVSSPVDSIFDAASSPELSNINMLSTNQTILSREEFCHQTGKFLQAVVEAGPLLQTLLVAGTLPRWRNPPRLQPFQIPPAPIKGSDHEIFAQKTASNLGQLVSNSQSCAPMSCGSSQILSAPMSSFANVPPGSFLHNGVMMSSRTDANSCIPLAKRRSLY</sequence>
<dbReference type="EMBL" id="JBFOLJ010000012">
    <property type="protein sequence ID" value="KAL2487833.1"/>
    <property type="molecule type" value="Genomic_DNA"/>
</dbReference>
<keyword evidence="1" id="KW-0175">Coiled coil</keyword>
<organism evidence="2 3">
    <name type="scientific">Forsythia ovata</name>
    <dbReference type="NCBI Taxonomy" id="205694"/>
    <lineage>
        <taxon>Eukaryota</taxon>
        <taxon>Viridiplantae</taxon>
        <taxon>Streptophyta</taxon>
        <taxon>Embryophyta</taxon>
        <taxon>Tracheophyta</taxon>
        <taxon>Spermatophyta</taxon>
        <taxon>Magnoliopsida</taxon>
        <taxon>eudicotyledons</taxon>
        <taxon>Gunneridae</taxon>
        <taxon>Pentapetalae</taxon>
        <taxon>asterids</taxon>
        <taxon>lamiids</taxon>
        <taxon>Lamiales</taxon>
        <taxon>Oleaceae</taxon>
        <taxon>Forsythieae</taxon>
        <taxon>Forsythia</taxon>
    </lineage>
</organism>
<dbReference type="Proteomes" id="UP001604277">
    <property type="component" value="Unassembled WGS sequence"/>
</dbReference>
<dbReference type="AlphaFoldDB" id="A0ABD1RHC5"/>
<dbReference type="InterPro" id="IPR012862">
    <property type="entry name" value="DUF1635"/>
</dbReference>
<dbReference type="PANTHER" id="PTHR33431">
    <property type="entry name" value="ENABLED-LIKE PROTEIN (DUF1635)"/>
    <property type="match status" value="1"/>
</dbReference>
<evidence type="ECO:0000313" key="3">
    <source>
        <dbReference type="Proteomes" id="UP001604277"/>
    </source>
</evidence>
<keyword evidence="3" id="KW-1185">Reference proteome</keyword>
<evidence type="ECO:0000313" key="2">
    <source>
        <dbReference type="EMBL" id="KAL2487833.1"/>
    </source>
</evidence>
<gene>
    <name evidence="2" type="ORF">Fot_41125</name>
</gene>
<dbReference type="PANTHER" id="PTHR33431:SF12">
    <property type="entry name" value="HIGH MOBILITY GROUP BOX PROTEIN, PUTATIVE (DUF1635)-RELATED"/>
    <property type="match status" value="1"/>
</dbReference>
<name>A0ABD1RHC5_9LAMI</name>
<feature type="coiled-coil region" evidence="1">
    <location>
        <begin position="11"/>
        <end position="70"/>
    </location>
</feature>
<reference evidence="3" key="1">
    <citation type="submission" date="2024-07" db="EMBL/GenBank/DDBJ databases">
        <title>Two chromosome-level genome assemblies of Korean endemic species Abeliophyllum distichum and Forsythia ovata (Oleaceae).</title>
        <authorList>
            <person name="Jang H."/>
        </authorList>
    </citation>
    <scope>NUCLEOTIDE SEQUENCE [LARGE SCALE GENOMIC DNA]</scope>
</reference>
<comment type="caution">
    <text evidence="2">The sequence shown here is derived from an EMBL/GenBank/DDBJ whole genome shotgun (WGS) entry which is preliminary data.</text>
</comment>
<dbReference type="Pfam" id="PF07795">
    <property type="entry name" value="DUF1635"/>
    <property type="match status" value="1"/>
</dbReference>
<evidence type="ECO:0000256" key="1">
    <source>
        <dbReference type="SAM" id="Coils"/>
    </source>
</evidence>
<accession>A0ABD1RHC5</accession>
<proteinExistence type="predicted"/>
<protein>
    <submittedName>
        <fullName evidence="2">Uncharacterized protein</fullName>
    </submittedName>
</protein>